<feature type="domain" description="Helix-hairpin-helix DNA-binding motif class 1" evidence="7">
    <location>
        <begin position="72"/>
        <end position="91"/>
    </location>
</feature>
<dbReference type="RefSeq" id="WP_182042844.1">
    <property type="nucleotide sequence ID" value="NZ_JACDZE010000001.1"/>
</dbReference>
<dbReference type="EMBL" id="JACDZE010000001">
    <property type="protein sequence ID" value="MBA5629283.1"/>
    <property type="molecule type" value="Genomic_DNA"/>
</dbReference>
<dbReference type="AlphaFoldDB" id="A0A838ZRS9"/>
<dbReference type="GO" id="GO:0006310">
    <property type="term" value="P:DNA recombination"/>
    <property type="evidence" value="ECO:0007669"/>
    <property type="project" value="UniProtKB-UniRule"/>
</dbReference>
<evidence type="ECO:0000256" key="6">
    <source>
        <dbReference type="HAMAP-Rule" id="MF_00031"/>
    </source>
</evidence>
<proteinExistence type="inferred from homology"/>
<comment type="caution">
    <text evidence="6">Lacks conserved residue(s) required for the propagation of feature annotation.</text>
</comment>
<dbReference type="InterPro" id="IPR010994">
    <property type="entry name" value="RuvA_2-like"/>
</dbReference>
<evidence type="ECO:0000256" key="1">
    <source>
        <dbReference type="ARBA" id="ARBA00022490"/>
    </source>
</evidence>
<dbReference type="CDD" id="cd14332">
    <property type="entry name" value="UBA_RuvA_C"/>
    <property type="match status" value="1"/>
</dbReference>
<feature type="domain" description="Helix-hairpin-helix DNA-binding motif class 1" evidence="7">
    <location>
        <begin position="154"/>
        <end position="173"/>
    </location>
</feature>
<evidence type="ECO:0000259" key="7">
    <source>
        <dbReference type="SMART" id="SM00278"/>
    </source>
</evidence>
<keyword evidence="9" id="KW-1185">Reference proteome</keyword>
<keyword evidence="5 6" id="KW-0234">DNA repair</keyword>
<feature type="domain" description="Helix-hairpin-helix DNA-binding motif class 1" evidence="7">
    <location>
        <begin position="107"/>
        <end position="126"/>
    </location>
</feature>
<comment type="subunit">
    <text evidence="6">Homotetramer. Forms an RuvA(8)-RuvB(12)-Holliday junction (HJ) complex. HJ DNA is sandwiched between 2 RuvA tetramers; dsDNA enters through RuvA and exits via RuvB. An RuvB hexamer assembles on each DNA strand where it exits the tetramer. Each RuvB hexamer is contacted by two RuvA subunits (via domain III) on 2 adjacent RuvB subunits; this complex drives branch migration. In the full resolvosome a probable DNA-RuvA(4)-RuvB(12)-RuvC(2) complex forms which resolves the HJ.</text>
</comment>
<name>A0A838ZRS9_9FLAO</name>
<dbReference type="NCBIfam" id="TIGR00084">
    <property type="entry name" value="ruvA"/>
    <property type="match status" value="1"/>
</dbReference>
<reference evidence="8 9" key="1">
    <citation type="submission" date="2020-07" db="EMBL/GenBank/DDBJ databases">
        <title>Moheibacter lacus sp. nov., a member of the family Flavobacteriaceae isolated from freshwater lake sediment.</title>
        <authorList>
            <person name="Liu Y."/>
        </authorList>
    </citation>
    <scope>NUCLEOTIDE SEQUENCE [LARGE SCALE GENOMIC DNA]</scope>
    <source>
        <strain evidence="8 9">BDHS18</strain>
    </source>
</reference>
<keyword evidence="2 6" id="KW-0227">DNA damage</keyword>
<sequence>MIAHLNGKLTEIYPTHLVLECHGVGYHVIISLNSYSKFGKEENLKIFTHLIVREDAQILYGFHSEQEREVFLKLISVNGVGPSSAMMMLSSLEIDEIRMAIESADVKTLQSVKGIGAKTAQRIIIDLKDKLEGDIFNFNINSDNSKNKSKFEALSALGVLGIPTKTAEKVLEIVSKDFPDAEADVLVKEVLKRI</sequence>
<protein>
    <recommendedName>
        <fullName evidence="6">Holliday junction branch migration complex subunit RuvA</fullName>
    </recommendedName>
</protein>
<dbReference type="SMART" id="SM00278">
    <property type="entry name" value="HhH1"/>
    <property type="match status" value="3"/>
</dbReference>
<dbReference type="Pfam" id="PF01330">
    <property type="entry name" value="RuvA_N"/>
    <property type="match status" value="1"/>
</dbReference>
<dbReference type="GO" id="GO:0006281">
    <property type="term" value="P:DNA repair"/>
    <property type="evidence" value="ECO:0007669"/>
    <property type="project" value="UniProtKB-UniRule"/>
</dbReference>
<dbReference type="InterPro" id="IPR003583">
    <property type="entry name" value="Hlx-hairpin-Hlx_DNA-bd_motif"/>
</dbReference>
<keyword evidence="4 6" id="KW-0233">DNA recombination</keyword>
<dbReference type="InterPro" id="IPR012340">
    <property type="entry name" value="NA-bd_OB-fold"/>
</dbReference>
<feature type="region of interest" description="Domain III" evidence="6">
    <location>
        <begin position="150"/>
        <end position="194"/>
    </location>
</feature>
<evidence type="ECO:0000256" key="3">
    <source>
        <dbReference type="ARBA" id="ARBA00023125"/>
    </source>
</evidence>
<gene>
    <name evidence="6 8" type="primary">ruvA</name>
    <name evidence="8" type="ORF">HU137_05800</name>
</gene>
<dbReference type="InterPro" id="IPR011114">
    <property type="entry name" value="RuvA_C"/>
</dbReference>
<dbReference type="GO" id="GO:0009378">
    <property type="term" value="F:four-way junction helicase activity"/>
    <property type="evidence" value="ECO:0007669"/>
    <property type="project" value="InterPro"/>
</dbReference>
<evidence type="ECO:0000256" key="4">
    <source>
        <dbReference type="ARBA" id="ARBA00023172"/>
    </source>
</evidence>
<dbReference type="GO" id="GO:0048476">
    <property type="term" value="C:Holliday junction resolvase complex"/>
    <property type="evidence" value="ECO:0007669"/>
    <property type="project" value="UniProtKB-UniRule"/>
</dbReference>
<comment type="subcellular location">
    <subcellularLocation>
        <location evidence="6">Cytoplasm</location>
    </subcellularLocation>
</comment>
<dbReference type="HAMAP" id="MF_00031">
    <property type="entry name" value="DNA_HJ_migration_RuvA"/>
    <property type="match status" value="1"/>
</dbReference>
<dbReference type="SUPFAM" id="SSF50249">
    <property type="entry name" value="Nucleic acid-binding proteins"/>
    <property type="match status" value="1"/>
</dbReference>
<comment type="caution">
    <text evidence="8">The sequence shown here is derived from an EMBL/GenBank/DDBJ whole genome shotgun (WGS) entry which is preliminary data.</text>
</comment>
<dbReference type="Gene3D" id="1.10.150.20">
    <property type="entry name" value="5' to 3' exonuclease, C-terminal subdomain"/>
    <property type="match status" value="1"/>
</dbReference>
<dbReference type="InterPro" id="IPR000085">
    <property type="entry name" value="RuvA"/>
</dbReference>
<dbReference type="InterPro" id="IPR036267">
    <property type="entry name" value="RuvA_C_sf"/>
</dbReference>
<evidence type="ECO:0000313" key="9">
    <source>
        <dbReference type="Proteomes" id="UP000552241"/>
    </source>
</evidence>
<keyword evidence="3 6" id="KW-0238">DNA-binding</keyword>
<comment type="function">
    <text evidence="6">The RuvA-RuvB-RuvC complex processes Holliday junction (HJ) DNA during genetic recombination and DNA repair, while the RuvA-RuvB complex plays an important role in the rescue of blocked DNA replication forks via replication fork reversal (RFR). RuvA specifically binds to HJ cruciform DNA, conferring on it an open structure. The RuvB hexamer acts as an ATP-dependent pump, pulling dsDNA into and through the RuvAB complex. HJ branch migration allows RuvC to scan DNA until it finds its consensus sequence, where it cleaves and resolves the cruciform DNA.</text>
</comment>
<comment type="similarity">
    <text evidence="6">Belongs to the RuvA family.</text>
</comment>
<dbReference type="Gene3D" id="1.10.8.10">
    <property type="entry name" value="DNA helicase RuvA subunit, C-terminal domain"/>
    <property type="match status" value="1"/>
</dbReference>
<dbReference type="GO" id="GO:0005524">
    <property type="term" value="F:ATP binding"/>
    <property type="evidence" value="ECO:0007669"/>
    <property type="project" value="InterPro"/>
</dbReference>
<comment type="domain">
    <text evidence="6">Has three domains with a flexible linker between the domains II and III and assumes an 'L' shape. Domain III is highly mobile and contacts RuvB.</text>
</comment>
<dbReference type="Pfam" id="PF14520">
    <property type="entry name" value="HHH_5"/>
    <property type="match status" value="1"/>
</dbReference>
<dbReference type="GO" id="GO:0005737">
    <property type="term" value="C:cytoplasm"/>
    <property type="evidence" value="ECO:0007669"/>
    <property type="project" value="UniProtKB-SubCell"/>
</dbReference>
<accession>A0A838ZRS9</accession>
<dbReference type="GO" id="GO:0000400">
    <property type="term" value="F:four-way junction DNA binding"/>
    <property type="evidence" value="ECO:0007669"/>
    <property type="project" value="UniProtKB-UniRule"/>
</dbReference>
<keyword evidence="1 6" id="KW-0963">Cytoplasm</keyword>
<dbReference type="SUPFAM" id="SSF47781">
    <property type="entry name" value="RuvA domain 2-like"/>
    <property type="match status" value="1"/>
</dbReference>
<evidence type="ECO:0000256" key="2">
    <source>
        <dbReference type="ARBA" id="ARBA00022763"/>
    </source>
</evidence>
<dbReference type="Proteomes" id="UP000552241">
    <property type="component" value="Unassembled WGS sequence"/>
</dbReference>
<evidence type="ECO:0000313" key="8">
    <source>
        <dbReference type="EMBL" id="MBA5629283.1"/>
    </source>
</evidence>
<dbReference type="Gene3D" id="2.40.50.140">
    <property type="entry name" value="Nucleic acid-binding proteins"/>
    <property type="match status" value="1"/>
</dbReference>
<evidence type="ECO:0000256" key="5">
    <source>
        <dbReference type="ARBA" id="ARBA00023204"/>
    </source>
</evidence>
<dbReference type="GO" id="GO:0009379">
    <property type="term" value="C:Holliday junction helicase complex"/>
    <property type="evidence" value="ECO:0007669"/>
    <property type="project" value="InterPro"/>
</dbReference>
<dbReference type="SUPFAM" id="SSF46929">
    <property type="entry name" value="DNA helicase RuvA subunit, C-terminal domain"/>
    <property type="match status" value="1"/>
</dbReference>
<organism evidence="8 9">
    <name type="scientific">Moheibacter lacus</name>
    <dbReference type="NCBI Taxonomy" id="2745851"/>
    <lineage>
        <taxon>Bacteria</taxon>
        <taxon>Pseudomonadati</taxon>
        <taxon>Bacteroidota</taxon>
        <taxon>Flavobacteriia</taxon>
        <taxon>Flavobacteriales</taxon>
        <taxon>Weeksellaceae</taxon>
        <taxon>Moheibacter</taxon>
    </lineage>
</organism>
<dbReference type="InterPro" id="IPR013849">
    <property type="entry name" value="DNA_helicase_Holl-junc_RuvA_I"/>
</dbReference>